<dbReference type="OrthoDB" id="751203at2"/>
<protein>
    <recommendedName>
        <fullName evidence="1">Pyrroline-5-carboxylate reductase catalytic N-terminal domain-containing protein</fullName>
    </recommendedName>
</protein>
<dbReference type="AlphaFoldDB" id="A0A3D9B9P8"/>
<dbReference type="Pfam" id="PF03807">
    <property type="entry name" value="F420_oxidored"/>
    <property type="match status" value="1"/>
</dbReference>
<dbReference type="InterPro" id="IPR028939">
    <property type="entry name" value="P5C_Rdtase_cat_N"/>
</dbReference>
<dbReference type="EMBL" id="QNVV01000001">
    <property type="protein sequence ID" value="REC50293.1"/>
    <property type="molecule type" value="Genomic_DNA"/>
</dbReference>
<evidence type="ECO:0000259" key="1">
    <source>
        <dbReference type="Pfam" id="PF03807"/>
    </source>
</evidence>
<comment type="caution">
    <text evidence="2">The sequence shown here is derived from an EMBL/GenBank/DDBJ whole genome shotgun (WGS) entry which is preliminary data.</text>
</comment>
<keyword evidence="3" id="KW-1185">Reference proteome</keyword>
<feature type="domain" description="Pyrroline-5-carboxylate reductase catalytic N-terminal" evidence="1">
    <location>
        <begin position="6"/>
        <end position="86"/>
    </location>
</feature>
<proteinExistence type="predicted"/>
<reference evidence="2 3" key="1">
    <citation type="submission" date="2018-06" db="EMBL/GenBank/DDBJ databases">
        <title>Novel Chryseobacterium species.</title>
        <authorList>
            <person name="Newman J."/>
            <person name="Hugo C."/>
            <person name="Oosthuizen L."/>
            <person name="Charimba G."/>
        </authorList>
    </citation>
    <scope>NUCLEOTIDE SEQUENCE [LARGE SCALE GENOMIC DNA]</scope>
    <source>
        <strain evidence="2 3">7_F195</strain>
    </source>
</reference>
<evidence type="ECO:0000313" key="2">
    <source>
        <dbReference type="EMBL" id="REC50293.1"/>
    </source>
</evidence>
<sequence length="258" mass="29227">MNNMKKIGIIGCGWLGTHMAERLATQHEIFVTTTSESKIKNLSDKGYHVTKVSFPDDITGTIAEWEITSQLDAVIVTVPFSGVRGAEISLKERNENLLTFLGDYKGQLFLMSSTGVYPDLEKEFIEEDRSADEVPSENFIKNRFPQVNILRLAGLMGDQRLLKNYNISNLEQLVNHIHYADICTVVEKMLNNESQSKVYNVVAPVHPNKEEIISAQKDLPYSGSRTTQGRTISPSKLISDLNFEFHYPDPRYFHLESI</sequence>
<accession>A0A3D9B9P8</accession>
<organism evidence="2 3">
    <name type="scientific">Chryseobacterium pennipullorum</name>
    <dbReference type="NCBI Taxonomy" id="2258963"/>
    <lineage>
        <taxon>Bacteria</taxon>
        <taxon>Pseudomonadati</taxon>
        <taxon>Bacteroidota</taxon>
        <taxon>Flavobacteriia</taxon>
        <taxon>Flavobacteriales</taxon>
        <taxon>Weeksellaceae</taxon>
        <taxon>Chryseobacterium group</taxon>
        <taxon>Chryseobacterium</taxon>
    </lineage>
</organism>
<dbReference type="SUPFAM" id="SSF51735">
    <property type="entry name" value="NAD(P)-binding Rossmann-fold domains"/>
    <property type="match status" value="1"/>
</dbReference>
<gene>
    <name evidence="2" type="ORF">DRF67_01840</name>
</gene>
<dbReference type="InterPro" id="IPR036291">
    <property type="entry name" value="NAD(P)-bd_dom_sf"/>
</dbReference>
<dbReference type="Gene3D" id="3.40.50.720">
    <property type="entry name" value="NAD(P)-binding Rossmann-like Domain"/>
    <property type="match status" value="1"/>
</dbReference>
<evidence type="ECO:0000313" key="3">
    <source>
        <dbReference type="Proteomes" id="UP000256257"/>
    </source>
</evidence>
<name>A0A3D9B9P8_9FLAO</name>
<dbReference type="Proteomes" id="UP000256257">
    <property type="component" value="Unassembled WGS sequence"/>
</dbReference>